<keyword evidence="5" id="KW-1185">Reference proteome</keyword>
<keyword evidence="2 4" id="KW-0378">Hydrolase</keyword>
<dbReference type="SUPFAM" id="SSF53474">
    <property type="entry name" value="alpha/beta-Hydrolases"/>
    <property type="match status" value="1"/>
</dbReference>
<evidence type="ECO:0000259" key="3">
    <source>
        <dbReference type="Pfam" id="PF02230"/>
    </source>
</evidence>
<evidence type="ECO:0000256" key="1">
    <source>
        <dbReference type="ARBA" id="ARBA00006499"/>
    </source>
</evidence>
<dbReference type="InterPro" id="IPR029058">
    <property type="entry name" value="AB_hydrolase_fold"/>
</dbReference>
<dbReference type="PANTHER" id="PTHR10655:SF17">
    <property type="entry name" value="LYSOPHOSPHOLIPASE-LIKE PROTEIN 1"/>
    <property type="match status" value="1"/>
</dbReference>
<dbReference type="EMBL" id="JBHRXK010000002">
    <property type="protein sequence ID" value="MFC3550589.1"/>
    <property type="molecule type" value="Genomic_DNA"/>
</dbReference>
<proteinExistence type="inferred from homology"/>
<dbReference type="PANTHER" id="PTHR10655">
    <property type="entry name" value="LYSOPHOSPHOLIPASE-RELATED"/>
    <property type="match status" value="1"/>
</dbReference>
<reference evidence="5" key="1">
    <citation type="journal article" date="2019" name="Int. J. Syst. Evol. Microbiol.">
        <title>The Global Catalogue of Microorganisms (GCM) 10K type strain sequencing project: providing services to taxonomists for standard genome sequencing and annotation.</title>
        <authorList>
            <consortium name="The Broad Institute Genomics Platform"/>
            <consortium name="The Broad Institute Genome Sequencing Center for Infectious Disease"/>
            <person name="Wu L."/>
            <person name="Ma J."/>
        </authorList>
    </citation>
    <scope>NUCLEOTIDE SEQUENCE [LARGE SCALE GENOMIC DNA]</scope>
    <source>
        <strain evidence="5">KCTC 42875</strain>
    </source>
</reference>
<feature type="domain" description="Phospholipase/carboxylesterase/thioesterase" evidence="3">
    <location>
        <begin position="24"/>
        <end position="228"/>
    </location>
</feature>
<dbReference type="RefSeq" id="WP_386758337.1">
    <property type="nucleotide sequence ID" value="NZ_JBHRXK010000002.1"/>
</dbReference>
<dbReference type="Gene3D" id="3.40.50.1820">
    <property type="entry name" value="alpha/beta hydrolase"/>
    <property type="match status" value="1"/>
</dbReference>
<dbReference type="Proteomes" id="UP001595740">
    <property type="component" value="Unassembled WGS sequence"/>
</dbReference>
<evidence type="ECO:0000313" key="5">
    <source>
        <dbReference type="Proteomes" id="UP001595740"/>
    </source>
</evidence>
<comment type="caution">
    <text evidence="4">The sequence shown here is derived from an EMBL/GenBank/DDBJ whole genome shotgun (WGS) entry which is preliminary data.</text>
</comment>
<protein>
    <submittedName>
        <fullName evidence="4">Alpha/beta hydrolase</fullName>
    </submittedName>
</protein>
<dbReference type="InterPro" id="IPR050565">
    <property type="entry name" value="LYPA1-2/EST-like"/>
</dbReference>
<comment type="similarity">
    <text evidence="1">Belongs to the AB hydrolase superfamily. AB hydrolase 2 family.</text>
</comment>
<sequence length="234" mass="25226">MNTLSTASLPTTPLDTVEHETAAAPAWTVLWLHGLGADGNDFAPIVPELLRPGWPALRFVFPHAPVRAVTINNGVRMRAWYDIVSFDFNQRADETGVAESVAQVEALIAREGERGVPPERIVLIGFSQGGAIALAAGLRRQRPLAGVAGLSTYLPLNPQQAAASVQVAAIAQPVFMAHGQFDPVVPVQIGERSAAVLQELGFALDWHCYPMAHQVCAEEIHALGDWLEQRFNGN</sequence>
<dbReference type="GO" id="GO:0016787">
    <property type="term" value="F:hydrolase activity"/>
    <property type="evidence" value="ECO:0007669"/>
    <property type="project" value="UniProtKB-KW"/>
</dbReference>
<accession>A0ABV7RLS6</accession>
<organism evidence="4 5">
    <name type="scientific">Lysobacter cavernae</name>
    <dbReference type="NCBI Taxonomy" id="1685901"/>
    <lineage>
        <taxon>Bacteria</taxon>
        <taxon>Pseudomonadati</taxon>
        <taxon>Pseudomonadota</taxon>
        <taxon>Gammaproteobacteria</taxon>
        <taxon>Lysobacterales</taxon>
        <taxon>Lysobacteraceae</taxon>
        <taxon>Lysobacter</taxon>
    </lineage>
</organism>
<name>A0ABV7RLS6_9GAMM</name>
<evidence type="ECO:0000313" key="4">
    <source>
        <dbReference type="EMBL" id="MFC3550589.1"/>
    </source>
</evidence>
<gene>
    <name evidence="4" type="ORF">ACFOLC_06115</name>
</gene>
<evidence type="ECO:0000256" key="2">
    <source>
        <dbReference type="ARBA" id="ARBA00022801"/>
    </source>
</evidence>
<dbReference type="InterPro" id="IPR003140">
    <property type="entry name" value="PLipase/COase/thioEstase"/>
</dbReference>
<dbReference type="Pfam" id="PF02230">
    <property type="entry name" value="Abhydrolase_2"/>
    <property type="match status" value="1"/>
</dbReference>